<keyword evidence="5" id="KW-0539">Nucleus</keyword>
<dbReference type="PANTHER" id="PTHR22928:SF3">
    <property type="entry name" value="TELOMERE-ASSOCIATED PROTEIN RIF1"/>
    <property type="match status" value="1"/>
</dbReference>
<feature type="region of interest" description="Disordered" evidence="7">
    <location>
        <begin position="1091"/>
        <end position="1606"/>
    </location>
</feature>
<keyword evidence="4" id="KW-0779">Telomere</keyword>
<protein>
    <submittedName>
        <fullName evidence="9">Telomere length regulator protein rif1</fullName>
    </submittedName>
</protein>
<feature type="domain" description="Telomere-associated protein Rif1 N-terminal" evidence="8">
    <location>
        <begin position="151"/>
        <end position="516"/>
    </location>
</feature>
<feature type="compositionally biased region" description="Polar residues" evidence="7">
    <location>
        <begin position="1"/>
        <end position="11"/>
    </location>
</feature>
<feature type="compositionally biased region" description="Basic and acidic residues" evidence="7">
    <location>
        <begin position="1171"/>
        <end position="1182"/>
    </location>
</feature>
<reference evidence="9" key="2">
    <citation type="submission" date="2023-05" db="EMBL/GenBank/DDBJ databases">
        <authorList>
            <consortium name="Lawrence Berkeley National Laboratory"/>
            <person name="Steindorff A."/>
            <person name="Hensen N."/>
            <person name="Bonometti L."/>
            <person name="Westerberg I."/>
            <person name="Brannstrom I.O."/>
            <person name="Guillou S."/>
            <person name="Cros-Aarteil S."/>
            <person name="Calhoun S."/>
            <person name="Haridas S."/>
            <person name="Kuo A."/>
            <person name="Mondo S."/>
            <person name="Pangilinan J."/>
            <person name="Riley R."/>
            <person name="Labutti K."/>
            <person name="Andreopoulos B."/>
            <person name="Lipzen A."/>
            <person name="Chen C."/>
            <person name="Yanf M."/>
            <person name="Daum C."/>
            <person name="Ng V."/>
            <person name="Clum A."/>
            <person name="Ohm R."/>
            <person name="Martin F."/>
            <person name="Silar P."/>
            <person name="Natvig D."/>
            <person name="Lalanne C."/>
            <person name="Gautier V."/>
            <person name="Ament-Velasquez S.L."/>
            <person name="Kruys A."/>
            <person name="Hutchinson M.I."/>
            <person name="Powell A.J."/>
            <person name="Barry K."/>
            <person name="Miller A.N."/>
            <person name="Grigoriev I.V."/>
            <person name="Debuchy R."/>
            <person name="Gladieux P."/>
            <person name="Thoren M.H."/>
            <person name="Johannesson H."/>
        </authorList>
    </citation>
    <scope>NUCLEOTIDE SEQUENCE</scope>
    <source>
        <strain evidence="9">PSN243</strain>
    </source>
</reference>
<reference evidence="9" key="1">
    <citation type="journal article" date="2023" name="Mol. Phylogenet. Evol.">
        <title>Genome-scale phylogeny and comparative genomics of the fungal order Sordariales.</title>
        <authorList>
            <person name="Hensen N."/>
            <person name="Bonometti L."/>
            <person name="Westerberg I."/>
            <person name="Brannstrom I.O."/>
            <person name="Guillou S."/>
            <person name="Cros-Aarteil S."/>
            <person name="Calhoun S."/>
            <person name="Haridas S."/>
            <person name="Kuo A."/>
            <person name="Mondo S."/>
            <person name="Pangilinan J."/>
            <person name="Riley R."/>
            <person name="LaButti K."/>
            <person name="Andreopoulos B."/>
            <person name="Lipzen A."/>
            <person name="Chen C."/>
            <person name="Yan M."/>
            <person name="Daum C."/>
            <person name="Ng V."/>
            <person name="Clum A."/>
            <person name="Steindorff A."/>
            <person name="Ohm R.A."/>
            <person name="Martin F."/>
            <person name="Silar P."/>
            <person name="Natvig D.O."/>
            <person name="Lalanne C."/>
            <person name="Gautier V."/>
            <person name="Ament-Velasquez S.L."/>
            <person name="Kruys A."/>
            <person name="Hutchinson M.I."/>
            <person name="Powell A.J."/>
            <person name="Barry K."/>
            <person name="Miller A.N."/>
            <person name="Grigoriev I.V."/>
            <person name="Debuchy R."/>
            <person name="Gladieux P."/>
            <person name="Hiltunen Thoren M."/>
            <person name="Johannesson H."/>
        </authorList>
    </citation>
    <scope>NUCLEOTIDE SEQUENCE</scope>
    <source>
        <strain evidence="9">PSN243</strain>
    </source>
</reference>
<feature type="region of interest" description="Disordered" evidence="7">
    <location>
        <begin position="1628"/>
        <end position="1681"/>
    </location>
</feature>
<keyword evidence="10" id="KW-1185">Reference proteome</keyword>
<evidence type="ECO:0000256" key="4">
    <source>
        <dbReference type="ARBA" id="ARBA00022895"/>
    </source>
</evidence>
<dbReference type="GO" id="GO:0140445">
    <property type="term" value="C:chromosome, telomeric repeat region"/>
    <property type="evidence" value="ECO:0007669"/>
    <property type="project" value="TreeGrafter"/>
</dbReference>
<evidence type="ECO:0000256" key="2">
    <source>
        <dbReference type="ARBA" id="ARBA00004574"/>
    </source>
</evidence>
<evidence type="ECO:0000256" key="5">
    <source>
        <dbReference type="ARBA" id="ARBA00023242"/>
    </source>
</evidence>
<evidence type="ECO:0000256" key="3">
    <source>
        <dbReference type="ARBA" id="ARBA00022454"/>
    </source>
</evidence>
<proteinExistence type="predicted"/>
<evidence type="ECO:0000256" key="7">
    <source>
        <dbReference type="SAM" id="MobiDB-lite"/>
    </source>
</evidence>
<feature type="compositionally biased region" description="Basic and acidic residues" evidence="7">
    <location>
        <begin position="1452"/>
        <end position="1468"/>
    </location>
</feature>
<accession>A0AAV9GVH9</accession>
<dbReference type="GO" id="GO:0005634">
    <property type="term" value="C:nucleus"/>
    <property type="evidence" value="ECO:0007669"/>
    <property type="project" value="UniProtKB-SubCell"/>
</dbReference>
<gene>
    <name evidence="9" type="ORF">QBC34DRAFT_400596</name>
</gene>
<name>A0AAV9GVH9_9PEZI</name>
<evidence type="ECO:0000256" key="6">
    <source>
        <dbReference type="ARBA" id="ARBA00023306"/>
    </source>
</evidence>
<feature type="compositionally biased region" description="Basic residues" evidence="7">
    <location>
        <begin position="1515"/>
        <end position="1524"/>
    </location>
</feature>
<comment type="subcellular location">
    <subcellularLocation>
        <location evidence="2">Chromosome</location>
        <location evidence="2">Telomere</location>
    </subcellularLocation>
    <subcellularLocation>
        <location evidence="1">Nucleus</location>
    </subcellularLocation>
</comment>
<feature type="compositionally biased region" description="Polar residues" evidence="7">
    <location>
        <begin position="1155"/>
        <end position="1170"/>
    </location>
</feature>
<evidence type="ECO:0000313" key="10">
    <source>
        <dbReference type="Proteomes" id="UP001321760"/>
    </source>
</evidence>
<feature type="compositionally biased region" description="Acidic residues" evidence="7">
    <location>
        <begin position="1303"/>
        <end position="1323"/>
    </location>
</feature>
<sequence>MSTGTVMSSILESLPPRPPTPPRETQHETCAAARLVLGPADTRSNVHTPPGIQSPGGSITTNSTTRRSRKKVEFSAKAEYRDPPLLIEGNAKAQHPTPVSLPRSASKPVKSILKITHYAANPLGSANGDAGDPSNPQTSLAEMLESTIQQLAGGDRDSKVDAYVMLTRACKTSNNLPDRVALQEKMGLFTQFIQRDITSRSQEGLADVSLGNHALNLLITFLGFPAVASAISNDFGVFVIDHCIRCFEDPSVPKDVARHLMKVISVQNFTAKVMTSDRVGKLIHALHNITESINGKSTIMSRVVIYRKLVKQCKQLMVLHPEWLPDLFTDMLSNLKEIRISAINLGLECSFSIGQEKQLQRKVVEMFDTPVSDEMRYIELYQQRLQVMAKDRNESTTVPDIWSVVILLLRIPLNRWDGCKPWLEIMQSCFNSPDFATKINANRAWGRLVFLMQCEERGFGRRLPTLINPLTSQLKRKGPGKMTEELRNTIIGGICNLFYYAFKPSTKPAPDTCWDLGVKPIFATLLDPKVEPESDNIRRASLILGGLLDCRTPRRWREDRIIDNSLVKPEELPAIDAKWVRGNANKVFEVVGVVLEKDFLALSRNESATHKLWQALVTMVASAASKEIKVSKDTILFMTEALNVLQKIWSRGLAGETQGQKATEFLAAAKMFLQTMMDCLGPLPFTEKPGKGHGSAKAPLYQLFSTLSSLPRGIPDDDEFAKFFDYVFSPFFASKSDKAKMDLAQELMSMIPMESPRPYGPWLLVSSKISAWLGSGQSSHHSVASSIETPVGNDYREIVRVLERGFRSTPKLPWEHWESLFSTLSARVRDETGDAGFGLVAIEPLAKALLDVFAVRVPGVSLETPVMCVTELLSVATQPRDRQAFDAARRRLWGTSLAGGRSSSFDAFDHLYKAVSEALGYLYEVYDADDSTHAVRLLKELLRFFERGNRQLFLKAVVGVQDGLVPWLHDDRRVLTSNSTALAHATSLWNKLAGLLAEVEHPEQQLEALEPIFCASLDSAHRHIANSGVILWNKLFENTEQLDYPERLKATLTRLQPHVDLILPGMEVLSADYAGQQPMFIDSVDDLSLPRIPSTASSQKGTPRPLSTHAMSPKLGSFADIKRHSTPARPTSKGGHQRVTPRLRHDDSQVDFAPINTSPDQHQLESQMLTERQKEVRERQKENAALFPEIRSSPGVKSKEGGPRQSRTSSPNLPSRARVVATPEPERTFDSYVSSTPTPRRGQPVPIPEHDMPDLPSSPPEPRGNPLAAEIRSRSASNSLLDEWQFSSSPISGSPNPIRQAPEPEEPEENSPADEDPMTEDEHELPASQSVNVGMEGAERSFSAEDDIVEETILPELPKNTTTVPVPSTPRRRTRSTHVQETPKSDNDVFVDAPTSPLPPTPKRSERIAKSTRASRLREAENVESQTHSAAETDASVQLVIELDSGKINSSDYRRPTESPDKKPKADVADCIVVVESPVKPTGKAISRTARASSAASSVPSVAVGEDIPDSQQSKRQKRKRKSSRAQETSRKRRHHSPDNDDGDVSEVPDSQPGSAVKSAPFTKPLDERRLRSATTIRDFGQRFASSPVVSSRPRSRGGRKRSLDLVDIASSQAHDREAQSQIALESSRILSAEKEEEAVEPVTSSPVETGAMDVDVEQPGAVEEAEDEAESQSQSQGAPLSQGYMQKFISMLRSGAELLLSAPSVSSEEVWEAEDALMEVTRALHEAKRRGRR</sequence>
<feature type="compositionally biased region" description="Low complexity" evidence="7">
    <location>
        <begin position="1485"/>
        <end position="1504"/>
    </location>
</feature>
<feature type="region of interest" description="Disordered" evidence="7">
    <location>
        <begin position="1"/>
        <end position="74"/>
    </location>
</feature>
<dbReference type="Pfam" id="PF12231">
    <property type="entry name" value="Rif1_N"/>
    <property type="match status" value="1"/>
</dbReference>
<dbReference type="PANTHER" id="PTHR22928">
    <property type="entry name" value="TELOMERE-ASSOCIATED PROTEIN RIF1"/>
    <property type="match status" value="1"/>
</dbReference>
<feature type="compositionally biased region" description="Low complexity" evidence="7">
    <location>
        <begin position="1287"/>
        <end position="1298"/>
    </location>
</feature>
<dbReference type="Proteomes" id="UP001321760">
    <property type="component" value="Unassembled WGS sequence"/>
</dbReference>
<organism evidence="9 10">
    <name type="scientific">Podospora aff. communis PSN243</name>
    <dbReference type="NCBI Taxonomy" id="3040156"/>
    <lineage>
        <taxon>Eukaryota</taxon>
        <taxon>Fungi</taxon>
        <taxon>Dikarya</taxon>
        <taxon>Ascomycota</taxon>
        <taxon>Pezizomycotina</taxon>
        <taxon>Sordariomycetes</taxon>
        <taxon>Sordariomycetidae</taxon>
        <taxon>Sordariales</taxon>
        <taxon>Podosporaceae</taxon>
        <taxon>Podospora</taxon>
    </lineage>
</organism>
<dbReference type="EMBL" id="MU865927">
    <property type="protein sequence ID" value="KAK4451726.1"/>
    <property type="molecule type" value="Genomic_DNA"/>
</dbReference>
<dbReference type="GO" id="GO:0000723">
    <property type="term" value="P:telomere maintenance"/>
    <property type="evidence" value="ECO:0007669"/>
    <property type="project" value="TreeGrafter"/>
</dbReference>
<comment type="caution">
    <text evidence="9">The sequence shown here is derived from an EMBL/GenBank/DDBJ whole genome shotgun (WGS) entry which is preliminary data.</text>
</comment>
<evidence type="ECO:0000256" key="1">
    <source>
        <dbReference type="ARBA" id="ARBA00004123"/>
    </source>
</evidence>
<dbReference type="InterPro" id="IPR022031">
    <property type="entry name" value="Rif1_N"/>
</dbReference>
<evidence type="ECO:0000259" key="8">
    <source>
        <dbReference type="Pfam" id="PF12231"/>
    </source>
</evidence>
<keyword evidence="6" id="KW-0131">Cell cycle</keyword>
<keyword evidence="3" id="KW-0158">Chromosome</keyword>
<dbReference type="SUPFAM" id="SSF48371">
    <property type="entry name" value="ARM repeat"/>
    <property type="match status" value="1"/>
</dbReference>
<dbReference type="InterPro" id="IPR016024">
    <property type="entry name" value="ARM-type_fold"/>
</dbReference>
<evidence type="ECO:0000313" key="9">
    <source>
        <dbReference type="EMBL" id="KAK4451726.1"/>
    </source>
</evidence>